<feature type="compositionally biased region" description="Low complexity" evidence="13">
    <location>
        <begin position="252"/>
        <end position="266"/>
    </location>
</feature>
<feature type="domain" description="C2H2-type" evidence="14">
    <location>
        <begin position="314"/>
        <end position="341"/>
    </location>
</feature>
<feature type="domain" description="C2H2-type" evidence="14">
    <location>
        <begin position="342"/>
        <end position="369"/>
    </location>
</feature>
<dbReference type="Proteomes" id="UP000321570">
    <property type="component" value="Unassembled WGS sequence"/>
</dbReference>
<keyword evidence="7" id="KW-0862">Zinc</keyword>
<keyword evidence="6 12" id="KW-0863">Zinc-finger</keyword>
<evidence type="ECO:0000256" key="2">
    <source>
        <dbReference type="ARBA" id="ARBA00004496"/>
    </source>
</evidence>
<dbReference type="GO" id="GO:0005634">
    <property type="term" value="C:nucleus"/>
    <property type="evidence" value="ECO:0007669"/>
    <property type="project" value="UniProtKB-SubCell"/>
</dbReference>
<evidence type="ECO:0000256" key="8">
    <source>
        <dbReference type="ARBA" id="ARBA00022843"/>
    </source>
</evidence>
<evidence type="ECO:0000256" key="11">
    <source>
        <dbReference type="ARBA" id="ARBA00023242"/>
    </source>
</evidence>
<evidence type="ECO:0000256" key="10">
    <source>
        <dbReference type="ARBA" id="ARBA00023163"/>
    </source>
</evidence>
<comment type="subcellular location">
    <subcellularLocation>
        <location evidence="2">Cytoplasm</location>
    </subcellularLocation>
    <subcellularLocation>
        <location evidence="1">Nucleus</location>
    </subcellularLocation>
</comment>
<dbReference type="EMBL" id="CABIJS010000111">
    <property type="protein sequence ID" value="VUZ43378.1"/>
    <property type="molecule type" value="Genomic_DNA"/>
</dbReference>
<proteinExistence type="predicted"/>
<keyword evidence="3" id="KW-0963">Cytoplasm</keyword>
<accession>A0A564Y9E2</accession>
<evidence type="ECO:0000313" key="16">
    <source>
        <dbReference type="Proteomes" id="UP000321570"/>
    </source>
</evidence>
<evidence type="ECO:0000256" key="9">
    <source>
        <dbReference type="ARBA" id="ARBA00023015"/>
    </source>
</evidence>
<keyword evidence="4" id="KW-0479">Metal-binding</keyword>
<evidence type="ECO:0000256" key="5">
    <source>
        <dbReference type="ARBA" id="ARBA00022737"/>
    </source>
</evidence>
<keyword evidence="10" id="KW-0804">Transcription</keyword>
<organism evidence="15 16">
    <name type="scientific">Hymenolepis diminuta</name>
    <name type="common">Rat tapeworm</name>
    <dbReference type="NCBI Taxonomy" id="6216"/>
    <lineage>
        <taxon>Eukaryota</taxon>
        <taxon>Metazoa</taxon>
        <taxon>Spiralia</taxon>
        <taxon>Lophotrochozoa</taxon>
        <taxon>Platyhelminthes</taxon>
        <taxon>Cestoda</taxon>
        <taxon>Eucestoda</taxon>
        <taxon>Cyclophyllidea</taxon>
        <taxon>Hymenolepididae</taxon>
        <taxon>Hymenolepis</taxon>
    </lineage>
</organism>
<name>A0A564Y9E2_HYMDI</name>
<evidence type="ECO:0000256" key="12">
    <source>
        <dbReference type="PROSITE-ProRule" id="PRU00042"/>
    </source>
</evidence>
<feature type="region of interest" description="Disordered" evidence="13">
    <location>
        <begin position="234"/>
        <end position="280"/>
    </location>
</feature>
<feature type="domain" description="C2H2-type" evidence="14">
    <location>
        <begin position="286"/>
        <end position="313"/>
    </location>
</feature>
<evidence type="ECO:0000256" key="6">
    <source>
        <dbReference type="ARBA" id="ARBA00022771"/>
    </source>
</evidence>
<evidence type="ECO:0000313" key="15">
    <source>
        <dbReference type="EMBL" id="VUZ43378.1"/>
    </source>
</evidence>
<sequence length="445" mass="50174">LTFCVLCGIYVYFNLLSFRFTFRSGITCCPFPPSFQNPEAEMNGDSTVSLLMDCFPPWSRALRAIPPPPFDLTQSSTGNFSQPVTWVGGGREWFHSAFDPVLPRMSSINRSIHTHYQQPPSQMPPTMAQPQQISELCLAMENAVRVSVPQSPDGSLDLSKKNQTEESTSSPKAISTSSSSTLSHSIDRLLADSPPLLSQPSTIETNQPSPSPMYPFNFMMGNFMNMNNHLLHSPHHNHTMPSLPLPPPQPSPLSLQMSPHSLPSPQSDHHYQQTSRSKRREGRTIYECKICKKIFGQLSNLKVHLRVHTGERPFKCTTCGKGFTQLAHLQKHHLVHTGEKPHECQVCRRRFSSTSNLKTHQRLHSGEKPYVCHMCPAKFTQLVHLKLHRKMHAEEEENGGEKIFWCPGCQRKYNSPNGLKAHWRTAVGKACFCEATRVNIKQEAT</sequence>
<keyword evidence="5" id="KW-0677">Repeat</keyword>
<reference evidence="15 16" key="1">
    <citation type="submission" date="2019-07" db="EMBL/GenBank/DDBJ databases">
        <authorList>
            <person name="Jastrzebski P J."/>
            <person name="Paukszto L."/>
            <person name="Jastrzebski P J."/>
        </authorList>
    </citation>
    <scope>NUCLEOTIDE SEQUENCE [LARGE SCALE GENOMIC DNA]</scope>
    <source>
        <strain evidence="15 16">WMS-il1</strain>
    </source>
</reference>
<dbReference type="FunFam" id="3.30.160.60:FF:000211">
    <property type="entry name" value="PR domain zinc finger protein 1"/>
    <property type="match status" value="1"/>
</dbReference>
<dbReference type="FunFam" id="3.30.160.60:FF:000446">
    <property type="entry name" value="Zinc finger protein"/>
    <property type="match status" value="1"/>
</dbReference>
<dbReference type="AlphaFoldDB" id="A0A564Y9E2"/>
<dbReference type="GO" id="GO:0000977">
    <property type="term" value="F:RNA polymerase II transcription regulatory region sequence-specific DNA binding"/>
    <property type="evidence" value="ECO:0007669"/>
    <property type="project" value="TreeGrafter"/>
</dbReference>
<dbReference type="GO" id="GO:0005737">
    <property type="term" value="C:cytoplasm"/>
    <property type="evidence" value="ECO:0007669"/>
    <property type="project" value="UniProtKB-SubCell"/>
</dbReference>
<dbReference type="SUPFAM" id="SSF57667">
    <property type="entry name" value="beta-beta-alpha zinc fingers"/>
    <property type="match status" value="3"/>
</dbReference>
<keyword evidence="8" id="KW-0832">Ubl conjugation</keyword>
<keyword evidence="16" id="KW-1185">Reference proteome</keyword>
<protein>
    <recommendedName>
        <fullName evidence="14">C2H2-type domain-containing protein</fullName>
    </recommendedName>
</protein>
<gene>
    <name evidence="15" type="ORF">WMSIL1_LOCUS4010</name>
</gene>
<feature type="domain" description="C2H2-type" evidence="14">
    <location>
        <begin position="370"/>
        <end position="397"/>
    </location>
</feature>
<evidence type="ECO:0000256" key="3">
    <source>
        <dbReference type="ARBA" id="ARBA00022490"/>
    </source>
</evidence>
<dbReference type="Pfam" id="PF00096">
    <property type="entry name" value="zf-C2H2"/>
    <property type="match status" value="4"/>
</dbReference>
<dbReference type="FunFam" id="3.30.160.60:FF:000262">
    <property type="entry name" value="PR domain zinc finger protein 1"/>
    <property type="match status" value="1"/>
</dbReference>
<dbReference type="PANTHER" id="PTHR14196">
    <property type="entry name" value="ODD-SKIPPED - RELATED"/>
    <property type="match status" value="1"/>
</dbReference>
<dbReference type="FunFam" id="3.30.160.60:FF:000744">
    <property type="entry name" value="zinc finger E-box-binding homeobox 1"/>
    <property type="match status" value="1"/>
</dbReference>
<keyword evidence="11" id="KW-0539">Nucleus</keyword>
<dbReference type="Pfam" id="PF12874">
    <property type="entry name" value="zf-met"/>
    <property type="match status" value="1"/>
</dbReference>
<evidence type="ECO:0000259" key="14">
    <source>
        <dbReference type="PROSITE" id="PS50157"/>
    </source>
</evidence>
<dbReference type="GO" id="GO:0000122">
    <property type="term" value="P:negative regulation of transcription by RNA polymerase II"/>
    <property type="evidence" value="ECO:0007669"/>
    <property type="project" value="UniProtKB-ARBA"/>
</dbReference>
<dbReference type="SMART" id="SM00355">
    <property type="entry name" value="ZnF_C2H2"/>
    <property type="match status" value="4"/>
</dbReference>
<feature type="region of interest" description="Disordered" evidence="13">
    <location>
        <begin position="148"/>
        <end position="184"/>
    </location>
</feature>
<dbReference type="InterPro" id="IPR036236">
    <property type="entry name" value="Znf_C2H2_sf"/>
</dbReference>
<evidence type="ECO:0000256" key="4">
    <source>
        <dbReference type="ARBA" id="ARBA00022723"/>
    </source>
</evidence>
<dbReference type="GO" id="GO:0008270">
    <property type="term" value="F:zinc ion binding"/>
    <property type="evidence" value="ECO:0007669"/>
    <property type="project" value="UniProtKB-KW"/>
</dbReference>
<dbReference type="GO" id="GO:0000981">
    <property type="term" value="F:DNA-binding transcription factor activity, RNA polymerase II-specific"/>
    <property type="evidence" value="ECO:0007669"/>
    <property type="project" value="TreeGrafter"/>
</dbReference>
<dbReference type="PANTHER" id="PTHR14196:SF12">
    <property type="entry name" value="ZINC FINGER PROTEIN 208-LIKE"/>
    <property type="match status" value="1"/>
</dbReference>
<feature type="compositionally biased region" description="Low complexity" evidence="13">
    <location>
        <begin position="167"/>
        <end position="184"/>
    </location>
</feature>
<dbReference type="InterPro" id="IPR013087">
    <property type="entry name" value="Znf_C2H2_type"/>
</dbReference>
<feature type="non-terminal residue" evidence="15">
    <location>
        <position position="1"/>
    </location>
</feature>
<evidence type="ECO:0000256" key="7">
    <source>
        <dbReference type="ARBA" id="ARBA00022833"/>
    </source>
</evidence>
<dbReference type="InterPro" id="IPR050717">
    <property type="entry name" value="C2H2-ZF_Transcription_Reg"/>
</dbReference>
<dbReference type="PROSITE" id="PS00028">
    <property type="entry name" value="ZINC_FINGER_C2H2_1"/>
    <property type="match status" value="4"/>
</dbReference>
<evidence type="ECO:0000256" key="13">
    <source>
        <dbReference type="SAM" id="MobiDB-lite"/>
    </source>
</evidence>
<dbReference type="Gene3D" id="3.30.160.60">
    <property type="entry name" value="Classic Zinc Finger"/>
    <property type="match status" value="4"/>
</dbReference>
<dbReference type="PROSITE" id="PS50157">
    <property type="entry name" value="ZINC_FINGER_C2H2_2"/>
    <property type="match status" value="4"/>
</dbReference>
<evidence type="ECO:0000256" key="1">
    <source>
        <dbReference type="ARBA" id="ARBA00004123"/>
    </source>
</evidence>
<keyword evidence="9" id="KW-0805">Transcription regulation</keyword>